<evidence type="ECO:0000313" key="3">
    <source>
        <dbReference type="Proteomes" id="UP000177362"/>
    </source>
</evidence>
<name>A0A1G2KU13_9BACT</name>
<dbReference type="Proteomes" id="UP000177362">
    <property type="component" value="Unassembled WGS sequence"/>
</dbReference>
<proteinExistence type="predicted"/>
<keyword evidence="1" id="KW-0812">Transmembrane</keyword>
<gene>
    <name evidence="2" type="ORF">A3C11_00265</name>
</gene>
<feature type="transmembrane region" description="Helical" evidence="1">
    <location>
        <begin position="66"/>
        <end position="87"/>
    </location>
</feature>
<dbReference type="EMBL" id="MHQJ01000005">
    <property type="protein sequence ID" value="OHA01911.1"/>
    <property type="molecule type" value="Genomic_DNA"/>
</dbReference>
<comment type="caution">
    <text evidence="2">The sequence shown here is derived from an EMBL/GenBank/DDBJ whole genome shotgun (WGS) entry which is preliminary data.</text>
</comment>
<evidence type="ECO:0000313" key="2">
    <source>
        <dbReference type="EMBL" id="OHA01911.1"/>
    </source>
</evidence>
<dbReference type="STRING" id="1802271.A3C11_00265"/>
<organism evidence="2 3">
    <name type="scientific">Candidatus Sungbacteria bacterium RIFCSPHIGHO2_02_FULL_49_12</name>
    <dbReference type="NCBI Taxonomy" id="1802271"/>
    <lineage>
        <taxon>Bacteria</taxon>
        <taxon>Candidatus Sungiibacteriota</taxon>
    </lineage>
</organism>
<keyword evidence="1" id="KW-0472">Membrane</keyword>
<accession>A0A1G2KU13</accession>
<protein>
    <submittedName>
        <fullName evidence="2">Uncharacterized protein</fullName>
    </submittedName>
</protein>
<dbReference type="AlphaFoldDB" id="A0A1G2KU13"/>
<evidence type="ECO:0000256" key="1">
    <source>
        <dbReference type="SAM" id="Phobius"/>
    </source>
</evidence>
<sequence>MLEVSAHPLELHKSGQNIRTMKSDVSEFLASTKPSLIKLLSTQMEEERGGASRAHLGIGQNYAGKIGAVLVVLVSVGVVALGGYIGYRALQKPPLQQENVLIPQALFQVGSSETTQLASTNTGTLSPKLISAAGSFDQGATMKRLIILKEDNGTVRSITASEFLTAADIQAPAIVSKTFSAPIMPVFYKSANGTRLALIAPTSDPDRVRAELLKNEPSLAFDWSTIFLNQKPVISITALYEDRIYRNISYRRVIFDPSHDNGIVYGIFPAKNYFIITTSDETFKIIINRLYESS</sequence>
<keyword evidence="1" id="KW-1133">Transmembrane helix</keyword>
<reference evidence="2 3" key="1">
    <citation type="journal article" date="2016" name="Nat. Commun.">
        <title>Thousands of microbial genomes shed light on interconnected biogeochemical processes in an aquifer system.</title>
        <authorList>
            <person name="Anantharaman K."/>
            <person name="Brown C.T."/>
            <person name="Hug L.A."/>
            <person name="Sharon I."/>
            <person name="Castelle C.J."/>
            <person name="Probst A.J."/>
            <person name="Thomas B.C."/>
            <person name="Singh A."/>
            <person name="Wilkins M.J."/>
            <person name="Karaoz U."/>
            <person name="Brodie E.L."/>
            <person name="Williams K.H."/>
            <person name="Hubbard S.S."/>
            <person name="Banfield J.F."/>
        </authorList>
    </citation>
    <scope>NUCLEOTIDE SEQUENCE [LARGE SCALE GENOMIC DNA]</scope>
</reference>